<name>A0A0M9A805_9HYME</name>
<protein>
    <submittedName>
        <fullName evidence="2">Uncharacterized protein</fullName>
    </submittedName>
</protein>
<dbReference type="EMBL" id="KQ435728">
    <property type="protein sequence ID" value="KOX77729.1"/>
    <property type="molecule type" value="Genomic_DNA"/>
</dbReference>
<evidence type="ECO:0000313" key="3">
    <source>
        <dbReference type="Proteomes" id="UP000053105"/>
    </source>
</evidence>
<organism evidence="2 3">
    <name type="scientific">Melipona quadrifasciata</name>
    <dbReference type="NCBI Taxonomy" id="166423"/>
    <lineage>
        <taxon>Eukaryota</taxon>
        <taxon>Metazoa</taxon>
        <taxon>Ecdysozoa</taxon>
        <taxon>Arthropoda</taxon>
        <taxon>Hexapoda</taxon>
        <taxon>Insecta</taxon>
        <taxon>Pterygota</taxon>
        <taxon>Neoptera</taxon>
        <taxon>Endopterygota</taxon>
        <taxon>Hymenoptera</taxon>
        <taxon>Apocrita</taxon>
        <taxon>Aculeata</taxon>
        <taxon>Apoidea</taxon>
        <taxon>Anthophila</taxon>
        <taxon>Apidae</taxon>
        <taxon>Melipona</taxon>
    </lineage>
</organism>
<feature type="transmembrane region" description="Helical" evidence="1">
    <location>
        <begin position="41"/>
        <end position="60"/>
    </location>
</feature>
<dbReference type="Proteomes" id="UP000053105">
    <property type="component" value="Unassembled WGS sequence"/>
</dbReference>
<keyword evidence="3" id="KW-1185">Reference proteome</keyword>
<keyword evidence="1" id="KW-1133">Transmembrane helix</keyword>
<evidence type="ECO:0000256" key="1">
    <source>
        <dbReference type="SAM" id="Phobius"/>
    </source>
</evidence>
<sequence>MLMSLFVVFNNFYFLLFFRSEIHVVRRPATGSPFTASRCYLYFYSLAIFLFNTLVVRDKITFPIINSRRNI</sequence>
<proteinExistence type="predicted"/>
<keyword evidence="1" id="KW-0472">Membrane</keyword>
<accession>A0A0M9A805</accession>
<reference evidence="2 3" key="1">
    <citation type="submission" date="2015-07" db="EMBL/GenBank/DDBJ databases">
        <title>The genome of Melipona quadrifasciata.</title>
        <authorList>
            <person name="Pan H."/>
            <person name="Kapheim K."/>
        </authorList>
    </citation>
    <scope>NUCLEOTIDE SEQUENCE [LARGE SCALE GENOMIC DNA]</scope>
    <source>
        <strain evidence="2">0111107301</strain>
        <tissue evidence="2">Whole body</tissue>
    </source>
</reference>
<gene>
    <name evidence="2" type="ORF">WN51_10518</name>
</gene>
<dbReference type="AlphaFoldDB" id="A0A0M9A805"/>
<evidence type="ECO:0000313" key="2">
    <source>
        <dbReference type="EMBL" id="KOX77729.1"/>
    </source>
</evidence>
<keyword evidence="1" id="KW-0812">Transmembrane</keyword>